<keyword evidence="4" id="KW-0732">Signal</keyword>
<comment type="catalytic activity">
    <reaction evidence="1">
        <text>Hydrolysis of terminal, non-reducing beta-D-glucosyl residues with release of beta-D-glucose.</text>
        <dbReference type="EC" id="3.2.1.21"/>
    </reaction>
</comment>
<evidence type="ECO:0000256" key="5">
    <source>
        <dbReference type="ARBA" id="ARBA00022801"/>
    </source>
</evidence>
<dbReference type="RefSeq" id="WP_129204540.1">
    <property type="nucleotide sequence ID" value="NZ_CP035495.1"/>
</dbReference>
<dbReference type="SUPFAM" id="SSF51445">
    <property type="entry name" value="(Trans)glycosidases"/>
    <property type="match status" value="1"/>
</dbReference>
<keyword evidence="5" id="KW-0378">Hydrolase</keyword>
<dbReference type="EMBL" id="CP035495">
    <property type="protein sequence ID" value="QAY63445.1"/>
    <property type="molecule type" value="Genomic_DNA"/>
</dbReference>
<dbReference type="InterPro" id="IPR017853">
    <property type="entry name" value="GH"/>
</dbReference>
<evidence type="ECO:0000256" key="1">
    <source>
        <dbReference type="ARBA" id="ARBA00000448"/>
    </source>
</evidence>
<dbReference type="GO" id="GO:0009251">
    <property type="term" value="P:glucan catabolic process"/>
    <property type="evidence" value="ECO:0007669"/>
    <property type="project" value="TreeGrafter"/>
</dbReference>
<organism evidence="8 9">
    <name type="scientific">Xylanimonas allomyrinae</name>
    <dbReference type="NCBI Taxonomy" id="2509459"/>
    <lineage>
        <taxon>Bacteria</taxon>
        <taxon>Bacillati</taxon>
        <taxon>Actinomycetota</taxon>
        <taxon>Actinomycetes</taxon>
        <taxon>Micrococcales</taxon>
        <taxon>Promicromonosporaceae</taxon>
        <taxon>Xylanimonas</taxon>
    </lineage>
</organism>
<evidence type="ECO:0000256" key="4">
    <source>
        <dbReference type="ARBA" id="ARBA00022729"/>
    </source>
</evidence>
<keyword evidence="6" id="KW-0326">Glycosidase</keyword>
<dbReference type="InterPro" id="IPR002772">
    <property type="entry name" value="Glyco_hydro_3_C"/>
</dbReference>
<evidence type="ECO:0000256" key="2">
    <source>
        <dbReference type="ARBA" id="ARBA00005336"/>
    </source>
</evidence>
<dbReference type="InterPro" id="IPR026891">
    <property type="entry name" value="Fn3-like"/>
</dbReference>
<name>A0A4P6EM39_9MICO</name>
<dbReference type="SUPFAM" id="SSF52279">
    <property type="entry name" value="Beta-D-glucan exohydrolase, C-terminal domain"/>
    <property type="match status" value="1"/>
</dbReference>
<dbReference type="PRINTS" id="PR00133">
    <property type="entry name" value="GLHYDRLASE3"/>
</dbReference>
<dbReference type="KEGG" id="xyl:ET495_09490"/>
<dbReference type="InterPro" id="IPR036881">
    <property type="entry name" value="Glyco_hydro_3_C_sf"/>
</dbReference>
<dbReference type="InterPro" id="IPR013783">
    <property type="entry name" value="Ig-like_fold"/>
</dbReference>
<dbReference type="InterPro" id="IPR001764">
    <property type="entry name" value="Glyco_hydro_3_N"/>
</dbReference>
<dbReference type="PANTHER" id="PTHR30620">
    <property type="entry name" value="PERIPLASMIC BETA-GLUCOSIDASE-RELATED"/>
    <property type="match status" value="1"/>
</dbReference>
<dbReference type="SMART" id="SM01217">
    <property type="entry name" value="Fn3_like"/>
    <property type="match status" value="1"/>
</dbReference>
<keyword evidence="9" id="KW-1185">Reference proteome</keyword>
<dbReference type="EC" id="3.2.1.21" evidence="3"/>
<accession>A0A4P6EM39</accession>
<dbReference type="Pfam" id="PF14310">
    <property type="entry name" value="Fn3-like"/>
    <property type="match status" value="1"/>
</dbReference>
<dbReference type="InterPro" id="IPR051915">
    <property type="entry name" value="Cellulose_Degrad_GH3"/>
</dbReference>
<dbReference type="Proteomes" id="UP000291758">
    <property type="component" value="Chromosome"/>
</dbReference>
<gene>
    <name evidence="8" type="ORF">ET495_09490</name>
</gene>
<evidence type="ECO:0000313" key="9">
    <source>
        <dbReference type="Proteomes" id="UP000291758"/>
    </source>
</evidence>
<evidence type="ECO:0000256" key="3">
    <source>
        <dbReference type="ARBA" id="ARBA00012744"/>
    </source>
</evidence>
<protein>
    <recommendedName>
        <fullName evidence="3">beta-glucosidase</fullName>
        <ecNumber evidence="3">3.2.1.21</ecNumber>
    </recommendedName>
</protein>
<evidence type="ECO:0000259" key="7">
    <source>
        <dbReference type="SMART" id="SM01217"/>
    </source>
</evidence>
<sequence length="746" mass="80141">MSTPLYLDTTLPVAARVTDLLGRMTVEEKVGQMLQLDAREGVEDHILRTHVGSILHTSPALVREAHDVTDRTRLRIPLLIGEDCIHGHSFFEGATIFPTQLGMAATWSPALVEKMARATAVEVAATGIHWTFSPVLCIARDLRWGRVNETFGEDPHLIGELASAAVRGYQGDGLSDPTAILATAKHFAGYSETQGGRDASEADISRRKLRSWFLPPFERVAHEGCRTFMLGYQTTDGVPITVNDWLLTDVLRREWGYAGMLITDWDNVGRMVWEQKVQPDIAHAAAAAVKAGNDMVMTTPQFFEGALAAIDQGLLKESELDNAVSHILTLKFELGLFEDRRRPDPARIAAVVGSHQDLNLEVTRRSLVLLRNDGVLPLPADDAAPRRVAVVGPLADDAQTQLGDWAGSSGQVDWLPDGQPRAMITTVLDGLRAAVPAGWQVTHARGADILTLEPDPAGEFFPDGQPRPPVVVPAAPDAALIAEAVAAAQEADYVVAVVGDRIELVGEGRSTATLELVGGQVALLDALAATGKPLVVVLLASKPLVLPPSALDAAALVWAANPGMTGGTALAELLLGRIEPSGRLPISFARHAGQQPTYYNQIRGQHGDRYADLTQAPAFAFGEGLSYTTVEYTDLVVERPELTASDVVRARVTLTNTGARPALETVQVYVCDLVTSASWAEHELKAFRQVAVAPGASVTVPLELPASACTIVDAHGGRIVEPGDFELRVGRSSRPADLLRTRFTLR</sequence>
<dbReference type="Pfam" id="PF01915">
    <property type="entry name" value="Glyco_hydro_3_C"/>
    <property type="match status" value="1"/>
</dbReference>
<dbReference type="PANTHER" id="PTHR30620:SF16">
    <property type="entry name" value="LYSOSOMAL BETA GLUCOSIDASE"/>
    <property type="match status" value="1"/>
</dbReference>
<dbReference type="Gene3D" id="2.60.40.10">
    <property type="entry name" value="Immunoglobulins"/>
    <property type="match status" value="1"/>
</dbReference>
<comment type="similarity">
    <text evidence="2">Belongs to the glycosyl hydrolase 3 family.</text>
</comment>
<dbReference type="GO" id="GO:0008422">
    <property type="term" value="F:beta-glucosidase activity"/>
    <property type="evidence" value="ECO:0007669"/>
    <property type="project" value="UniProtKB-EC"/>
</dbReference>
<dbReference type="OrthoDB" id="3187562at2"/>
<dbReference type="Gene3D" id="3.40.50.1700">
    <property type="entry name" value="Glycoside hydrolase family 3 C-terminal domain"/>
    <property type="match status" value="1"/>
</dbReference>
<feature type="domain" description="Fibronectin type III-like" evidence="7">
    <location>
        <begin position="664"/>
        <end position="733"/>
    </location>
</feature>
<dbReference type="AlphaFoldDB" id="A0A4P6EM39"/>
<reference evidence="8 9" key="1">
    <citation type="submission" date="2019-01" db="EMBL/GenBank/DDBJ databases">
        <title>Genome sequencing of strain 2JSPR-7.</title>
        <authorList>
            <person name="Heo J."/>
            <person name="Kim S.-J."/>
            <person name="Kim J.-S."/>
            <person name="Hong S.-B."/>
            <person name="Kwon S.-W."/>
        </authorList>
    </citation>
    <scope>NUCLEOTIDE SEQUENCE [LARGE SCALE GENOMIC DNA]</scope>
    <source>
        <strain evidence="8 9">2JSPR-7</strain>
    </source>
</reference>
<dbReference type="Pfam" id="PF00933">
    <property type="entry name" value="Glyco_hydro_3"/>
    <property type="match status" value="1"/>
</dbReference>
<dbReference type="InterPro" id="IPR036962">
    <property type="entry name" value="Glyco_hydro_3_N_sf"/>
</dbReference>
<dbReference type="Gene3D" id="3.20.20.300">
    <property type="entry name" value="Glycoside hydrolase, family 3, N-terminal domain"/>
    <property type="match status" value="1"/>
</dbReference>
<proteinExistence type="inferred from homology"/>
<evidence type="ECO:0000256" key="6">
    <source>
        <dbReference type="ARBA" id="ARBA00023295"/>
    </source>
</evidence>
<evidence type="ECO:0000313" key="8">
    <source>
        <dbReference type="EMBL" id="QAY63445.1"/>
    </source>
</evidence>